<feature type="compositionally biased region" description="Acidic residues" evidence="1">
    <location>
        <begin position="227"/>
        <end position="238"/>
    </location>
</feature>
<evidence type="ECO:0000256" key="1">
    <source>
        <dbReference type="SAM" id="MobiDB-lite"/>
    </source>
</evidence>
<feature type="region of interest" description="Disordered" evidence="1">
    <location>
        <begin position="71"/>
        <end position="131"/>
    </location>
</feature>
<feature type="region of interest" description="Disordered" evidence="1">
    <location>
        <begin position="1"/>
        <end position="45"/>
    </location>
</feature>
<protein>
    <submittedName>
        <fullName evidence="2">Uncharacterized protein</fullName>
    </submittedName>
</protein>
<sequence>MDANSSPSQATSNRGRGRGRGRGGLGKYLRARGRGRGGGRPAEFRQRLVLEDEETIEIDEEAAKEIEQKYGKRKLASNADRYKDPEPVLNSDGEVEEEPEIDLSEFLARQRLGDGERRELDQEEGAEEEIDSSLAHLSSKFNAPSNSHKGKVQYVEWDESTEEMFREAAAADANRELKSRFRAKAEKQKSSKPSVTIQSKSSRSAAAAAALDLPPPMPDAQPKAEKEEMEDFLDDLIN</sequence>
<name>A0A0H2RY28_9AGAM</name>
<feature type="compositionally biased region" description="Polar residues" evidence="1">
    <location>
        <begin position="1"/>
        <end position="13"/>
    </location>
</feature>
<feature type="region of interest" description="Disordered" evidence="1">
    <location>
        <begin position="181"/>
        <end position="238"/>
    </location>
</feature>
<keyword evidence="3" id="KW-1185">Reference proteome</keyword>
<feature type="compositionally biased region" description="Acidic residues" evidence="1">
    <location>
        <begin position="93"/>
        <end position="103"/>
    </location>
</feature>
<reference evidence="2 3" key="1">
    <citation type="submission" date="2015-04" db="EMBL/GenBank/DDBJ databases">
        <title>Complete genome sequence of Schizopora paradoxa KUC8140, a cosmopolitan wood degrader in East Asia.</title>
        <authorList>
            <consortium name="DOE Joint Genome Institute"/>
            <person name="Min B."/>
            <person name="Park H."/>
            <person name="Jang Y."/>
            <person name="Kim J.-J."/>
            <person name="Kim K.H."/>
            <person name="Pangilinan J."/>
            <person name="Lipzen A."/>
            <person name="Riley R."/>
            <person name="Grigoriev I.V."/>
            <person name="Spatafora J.W."/>
            <person name="Choi I.-G."/>
        </authorList>
    </citation>
    <scope>NUCLEOTIDE SEQUENCE [LARGE SCALE GENOMIC DNA]</scope>
    <source>
        <strain evidence="2 3">KUC8140</strain>
    </source>
</reference>
<feature type="compositionally biased region" description="Basic and acidic residues" evidence="1">
    <location>
        <begin position="111"/>
        <end position="120"/>
    </location>
</feature>
<feature type="compositionally biased region" description="Polar residues" evidence="1">
    <location>
        <begin position="191"/>
        <end position="204"/>
    </location>
</feature>
<dbReference type="EMBL" id="KQ085915">
    <property type="protein sequence ID" value="KLO16522.1"/>
    <property type="molecule type" value="Genomic_DNA"/>
</dbReference>
<accession>A0A0H2RY28</accession>
<dbReference type="AlphaFoldDB" id="A0A0H2RY28"/>
<dbReference type="Proteomes" id="UP000053477">
    <property type="component" value="Unassembled WGS sequence"/>
</dbReference>
<evidence type="ECO:0000313" key="3">
    <source>
        <dbReference type="Proteomes" id="UP000053477"/>
    </source>
</evidence>
<dbReference type="InParanoid" id="A0A0H2RY28"/>
<gene>
    <name evidence="2" type="ORF">SCHPADRAFT_823103</name>
</gene>
<organism evidence="2 3">
    <name type="scientific">Schizopora paradoxa</name>
    <dbReference type="NCBI Taxonomy" id="27342"/>
    <lineage>
        <taxon>Eukaryota</taxon>
        <taxon>Fungi</taxon>
        <taxon>Dikarya</taxon>
        <taxon>Basidiomycota</taxon>
        <taxon>Agaricomycotina</taxon>
        <taxon>Agaricomycetes</taxon>
        <taxon>Hymenochaetales</taxon>
        <taxon>Schizoporaceae</taxon>
        <taxon>Schizopora</taxon>
    </lineage>
</organism>
<dbReference type="OrthoDB" id="2505473at2759"/>
<feature type="compositionally biased region" description="Acidic residues" evidence="1">
    <location>
        <begin position="121"/>
        <end position="131"/>
    </location>
</feature>
<proteinExistence type="predicted"/>
<evidence type="ECO:0000313" key="2">
    <source>
        <dbReference type="EMBL" id="KLO16522.1"/>
    </source>
</evidence>